<sequence length="175" mass="20007">MAISHQLLGSEASNRGSHAILKPARIGSKTPWHQDEAYWDPAANYLSLSVWLPLQEATPENGCMYFIPRSHESDVRPHHHIDNNPKIHGLEIDDGQFNMNTAVACPLPAGGATFHYSRTCHYTPPNVSDEDRRAFVLTFAIDQLPPEMPRDFYWQRETRTYAATKREVAARRRQR</sequence>
<dbReference type="PANTHER" id="PTHR20883">
    <property type="entry name" value="PHYTANOYL-COA DIOXYGENASE DOMAIN CONTAINING 1"/>
    <property type="match status" value="1"/>
</dbReference>
<accession>A0A382KGH6</accession>
<reference evidence="1" key="1">
    <citation type="submission" date="2018-05" db="EMBL/GenBank/DDBJ databases">
        <authorList>
            <person name="Lanie J.A."/>
            <person name="Ng W.-L."/>
            <person name="Kazmierczak K.M."/>
            <person name="Andrzejewski T.M."/>
            <person name="Davidsen T.M."/>
            <person name="Wayne K.J."/>
            <person name="Tettelin H."/>
            <person name="Glass J.I."/>
            <person name="Rusch D."/>
            <person name="Podicherti R."/>
            <person name="Tsui H.-C.T."/>
            <person name="Winkler M.E."/>
        </authorList>
    </citation>
    <scope>NUCLEOTIDE SEQUENCE</scope>
</reference>
<dbReference type="InterPro" id="IPR008775">
    <property type="entry name" value="Phytyl_CoA_dOase-like"/>
</dbReference>
<dbReference type="SUPFAM" id="SSF51197">
    <property type="entry name" value="Clavaminate synthase-like"/>
    <property type="match status" value="1"/>
</dbReference>
<dbReference type="PANTHER" id="PTHR20883:SF46">
    <property type="entry name" value="PHYTANOYL-COA HYDROXYLASE"/>
    <property type="match status" value="1"/>
</dbReference>
<dbReference type="Pfam" id="PF05721">
    <property type="entry name" value="PhyH"/>
    <property type="match status" value="1"/>
</dbReference>
<dbReference type="EMBL" id="UINC01080410">
    <property type="protein sequence ID" value="SVC23319.1"/>
    <property type="molecule type" value="Genomic_DNA"/>
</dbReference>
<organism evidence="1">
    <name type="scientific">marine metagenome</name>
    <dbReference type="NCBI Taxonomy" id="408172"/>
    <lineage>
        <taxon>unclassified sequences</taxon>
        <taxon>metagenomes</taxon>
        <taxon>ecological metagenomes</taxon>
    </lineage>
</organism>
<proteinExistence type="predicted"/>
<evidence type="ECO:0000313" key="1">
    <source>
        <dbReference type="EMBL" id="SVC23319.1"/>
    </source>
</evidence>
<protein>
    <recommendedName>
        <fullName evidence="2">Fe2OG dioxygenase domain-containing protein</fullName>
    </recommendedName>
</protein>
<gene>
    <name evidence="1" type="ORF">METZ01_LOCUS276173</name>
</gene>
<evidence type="ECO:0008006" key="2">
    <source>
        <dbReference type="Google" id="ProtNLM"/>
    </source>
</evidence>
<name>A0A382KGH6_9ZZZZ</name>
<dbReference type="AlphaFoldDB" id="A0A382KGH6"/>
<dbReference type="Gene3D" id="2.60.120.620">
    <property type="entry name" value="q2cbj1_9rhob like domain"/>
    <property type="match status" value="1"/>
</dbReference>